<dbReference type="Pfam" id="PF00094">
    <property type="entry name" value="VWD"/>
    <property type="match status" value="1"/>
</dbReference>
<keyword evidence="1" id="KW-1015">Disulfide bond</keyword>
<dbReference type="AlphaFoldDB" id="A0A4D9DF23"/>
<dbReference type="PANTHER" id="PTHR11339">
    <property type="entry name" value="EXTRACELLULAR MATRIX GLYCOPROTEIN RELATED"/>
    <property type="match status" value="1"/>
</dbReference>
<name>A0A4D9DF23_9SAUR</name>
<reference evidence="4 5" key="1">
    <citation type="submission" date="2019-04" db="EMBL/GenBank/DDBJ databases">
        <title>Draft genome of the big-headed turtle Platysternon megacephalum.</title>
        <authorList>
            <person name="Gong S."/>
        </authorList>
    </citation>
    <scope>NUCLEOTIDE SEQUENCE [LARGE SCALE GENOMIC DNA]</scope>
    <source>
        <strain evidence="4">DO16091913</strain>
        <tissue evidence="4">Muscle</tissue>
    </source>
</reference>
<dbReference type="EMBL" id="QXTE01000847">
    <property type="protein sequence ID" value="TFJ96036.1"/>
    <property type="molecule type" value="Genomic_DNA"/>
</dbReference>
<dbReference type="PROSITE" id="PS51233">
    <property type="entry name" value="VWFD"/>
    <property type="match status" value="1"/>
</dbReference>
<dbReference type="STRING" id="55544.A0A4D9DF23"/>
<evidence type="ECO:0000256" key="1">
    <source>
        <dbReference type="ARBA" id="ARBA00023157"/>
    </source>
</evidence>
<keyword evidence="5" id="KW-1185">Reference proteome</keyword>
<gene>
    <name evidence="4" type="ORF">DR999_PMT22214</name>
</gene>
<protein>
    <submittedName>
        <fullName evidence="4">Nuclear receptor subfamily 1 group D member 1-like</fullName>
    </submittedName>
</protein>
<dbReference type="InterPro" id="IPR001846">
    <property type="entry name" value="VWF_type-D"/>
</dbReference>
<evidence type="ECO:0000256" key="2">
    <source>
        <dbReference type="ARBA" id="ARBA00023180"/>
    </source>
</evidence>
<proteinExistence type="predicted"/>
<comment type="caution">
    <text evidence="4">The sequence shown here is derived from an EMBL/GenBank/DDBJ whole genome shotgun (WGS) entry which is preliminary data.</text>
</comment>
<dbReference type="OrthoDB" id="6236007at2759"/>
<organism evidence="4 5">
    <name type="scientific">Platysternon megacephalum</name>
    <name type="common">big-headed turtle</name>
    <dbReference type="NCBI Taxonomy" id="55544"/>
    <lineage>
        <taxon>Eukaryota</taxon>
        <taxon>Metazoa</taxon>
        <taxon>Chordata</taxon>
        <taxon>Craniata</taxon>
        <taxon>Vertebrata</taxon>
        <taxon>Euteleostomi</taxon>
        <taxon>Archelosauria</taxon>
        <taxon>Testudinata</taxon>
        <taxon>Testudines</taxon>
        <taxon>Cryptodira</taxon>
        <taxon>Durocryptodira</taxon>
        <taxon>Testudinoidea</taxon>
        <taxon>Platysternidae</taxon>
        <taxon>Platysternon</taxon>
    </lineage>
</organism>
<evidence type="ECO:0000313" key="5">
    <source>
        <dbReference type="Proteomes" id="UP000297703"/>
    </source>
</evidence>
<reference evidence="4 5" key="2">
    <citation type="submission" date="2019-04" db="EMBL/GenBank/DDBJ databases">
        <title>The genome sequence of big-headed turtle.</title>
        <authorList>
            <person name="Gong S."/>
        </authorList>
    </citation>
    <scope>NUCLEOTIDE SEQUENCE [LARGE SCALE GENOMIC DNA]</scope>
    <source>
        <strain evidence="4">DO16091913</strain>
        <tissue evidence="4">Muscle</tissue>
    </source>
</reference>
<accession>A0A4D9DF23</accession>
<keyword evidence="2" id="KW-0325">Glycoprotein</keyword>
<dbReference type="Proteomes" id="UP000297703">
    <property type="component" value="Unassembled WGS sequence"/>
</dbReference>
<keyword evidence="4" id="KW-0675">Receptor</keyword>
<feature type="domain" description="VWFD" evidence="3">
    <location>
        <begin position="1"/>
        <end position="132"/>
    </location>
</feature>
<evidence type="ECO:0000313" key="4">
    <source>
        <dbReference type="EMBL" id="TFJ96036.1"/>
    </source>
</evidence>
<dbReference type="InterPro" id="IPR050780">
    <property type="entry name" value="Mucin_vWF_Thrombospondin_sf"/>
</dbReference>
<sequence length="133" mass="14418">MVVSVFREGGLAVPDSISVFFNEGLIHVNKKKEIWVRGHQKQLPVKVSGTLSVSESQGTIMIAQGSRIKILFSLSGEVTVTVSESLANKLCAPCGNFNGDISDDLRLPSGQVVGNITDVFETWRARDLSRSDV</sequence>
<evidence type="ECO:0000259" key="3">
    <source>
        <dbReference type="PROSITE" id="PS51233"/>
    </source>
</evidence>